<evidence type="ECO:0000313" key="1">
    <source>
        <dbReference type="EMBL" id="MCQ6956565.1"/>
    </source>
</evidence>
<organism evidence="1 2">
    <name type="scientific">Mucilaginibacter aquariorum</name>
    <dbReference type="NCBI Taxonomy" id="2967225"/>
    <lineage>
        <taxon>Bacteria</taxon>
        <taxon>Pseudomonadati</taxon>
        <taxon>Bacteroidota</taxon>
        <taxon>Sphingobacteriia</taxon>
        <taxon>Sphingobacteriales</taxon>
        <taxon>Sphingobacteriaceae</taxon>
        <taxon>Mucilaginibacter</taxon>
    </lineage>
</organism>
<dbReference type="Gene3D" id="3.40.50.1240">
    <property type="entry name" value="Phosphoglycerate mutase-like"/>
    <property type="match status" value="1"/>
</dbReference>
<comment type="caution">
    <text evidence="1">The sequence shown here is derived from an EMBL/GenBank/DDBJ whole genome shotgun (WGS) entry which is preliminary data.</text>
</comment>
<keyword evidence="2" id="KW-1185">Reference proteome</keyword>
<evidence type="ECO:0000313" key="2">
    <source>
        <dbReference type="Proteomes" id="UP001204376"/>
    </source>
</evidence>
<accession>A0ABT1SW46</accession>
<gene>
    <name evidence="1" type="ORF">NPE20_01285</name>
</gene>
<name>A0ABT1SW46_9SPHI</name>
<dbReference type="PROSITE" id="PS51257">
    <property type="entry name" value="PROKAR_LIPOPROTEIN"/>
    <property type="match status" value="1"/>
</dbReference>
<evidence type="ECO:0008006" key="3">
    <source>
        <dbReference type="Google" id="ProtNLM"/>
    </source>
</evidence>
<dbReference type="RefSeq" id="WP_256536780.1">
    <property type="nucleotide sequence ID" value="NZ_JANHOH010000001.1"/>
</dbReference>
<sequence>MKRLLILLILGVTIIGCKKDNNNPTGAVPKVTNPGYDGTLLFVDKARNFQILTDVASEFSSTNPNIEITSTGLIKRFMSGEVVAITVTNKVNSTYKSTIYAFAATDVTFVKPYSDYHAEEATDAVGSYRLGWTTLNKLPLLNETYAIVVRHADADDGIDYSVNHSDAGPVNWWKSCDAAQARQLSTIGKQNATDLGKVFKDLNYTISTVYSSEFCRALTTATLINAGPAIQINSGLNHPSHNTSGKPLFDNLVNLLQAQPVDNTLTLVVSHHPLNRIDRTDFPTFPKVIPFIWTGAYFVRISADHNLTYEGAVSLSMYKFWRDLKLKK</sequence>
<dbReference type="CDD" id="cd07040">
    <property type="entry name" value="HP"/>
    <property type="match status" value="1"/>
</dbReference>
<dbReference type="SUPFAM" id="SSF53254">
    <property type="entry name" value="Phosphoglycerate mutase-like"/>
    <property type="match status" value="1"/>
</dbReference>
<reference evidence="1 2" key="1">
    <citation type="submission" date="2022-07" db="EMBL/GenBank/DDBJ databases">
        <title>Mucilaginibacter sp. JC4.</title>
        <authorList>
            <person name="Le V."/>
            <person name="Ko S.-R."/>
            <person name="Ahn C.-Y."/>
            <person name="Oh H.-M."/>
        </authorList>
    </citation>
    <scope>NUCLEOTIDE SEQUENCE [LARGE SCALE GENOMIC DNA]</scope>
    <source>
        <strain evidence="1 2">JC4</strain>
    </source>
</reference>
<dbReference type="Proteomes" id="UP001204376">
    <property type="component" value="Unassembled WGS sequence"/>
</dbReference>
<dbReference type="InterPro" id="IPR029033">
    <property type="entry name" value="His_PPase_superfam"/>
</dbReference>
<protein>
    <recommendedName>
        <fullName evidence="3">Histidine phosphatase family protein</fullName>
    </recommendedName>
</protein>
<proteinExistence type="predicted"/>
<dbReference type="EMBL" id="JANHOH010000001">
    <property type="protein sequence ID" value="MCQ6956565.1"/>
    <property type="molecule type" value="Genomic_DNA"/>
</dbReference>